<evidence type="ECO:0000256" key="3">
    <source>
        <dbReference type="SAM" id="MobiDB-lite"/>
    </source>
</evidence>
<dbReference type="Pfam" id="PF00385">
    <property type="entry name" value="Chromo"/>
    <property type="match status" value="1"/>
</dbReference>
<organism evidence="5 6">
    <name type="scientific">Steinernema hermaphroditum</name>
    <dbReference type="NCBI Taxonomy" id="289476"/>
    <lineage>
        <taxon>Eukaryota</taxon>
        <taxon>Metazoa</taxon>
        <taxon>Ecdysozoa</taxon>
        <taxon>Nematoda</taxon>
        <taxon>Chromadorea</taxon>
        <taxon>Rhabditida</taxon>
        <taxon>Tylenchina</taxon>
        <taxon>Panagrolaimomorpha</taxon>
        <taxon>Strongyloidoidea</taxon>
        <taxon>Steinernematidae</taxon>
        <taxon>Steinernema</taxon>
    </lineage>
</organism>
<comment type="caution">
    <text evidence="5">The sequence shown here is derived from an EMBL/GenBank/DDBJ whole genome shotgun (WGS) entry which is preliminary data.</text>
</comment>
<dbReference type="Proteomes" id="UP001175271">
    <property type="component" value="Unassembled WGS sequence"/>
</dbReference>
<proteinExistence type="predicted"/>
<reference evidence="5" key="1">
    <citation type="submission" date="2023-06" db="EMBL/GenBank/DDBJ databases">
        <title>Genomic analysis of the entomopathogenic nematode Steinernema hermaphroditum.</title>
        <authorList>
            <person name="Schwarz E.M."/>
            <person name="Heppert J.K."/>
            <person name="Baniya A."/>
            <person name="Schwartz H.T."/>
            <person name="Tan C.-H."/>
            <person name="Antoshechkin I."/>
            <person name="Sternberg P.W."/>
            <person name="Goodrich-Blair H."/>
            <person name="Dillman A.R."/>
        </authorList>
    </citation>
    <scope>NUCLEOTIDE SEQUENCE</scope>
    <source>
        <strain evidence="5">PS9179</strain>
        <tissue evidence="5">Whole animal</tissue>
    </source>
</reference>
<evidence type="ECO:0000313" key="5">
    <source>
        <dbReference type="EMBL" id="KAK0401993.1"/>
    </source>
</evidence>
<dbReference type="SMART" id="SM00298">
    <property type="entry name" value="CHROMO"/>
    <property type="match status" value="1"/>
</dbReference>
<evidence type="ECO:0000256" key="1">
    <source>
        <dbReference type="ARBA" id="ARBA00004123"/>
    </source>
</evidence>
<name>A0AA39HA04_9BILA</name>
<keyword evidence="6" id="KW-1185">Reference proteome</keyword>
<feature type="domain" description="Chromo" evidence="4">
    <location>
        <begin position="8"/>
        <end position="65"/>
    </location>
</feature>
<dbReference type="Gene3D" id="2.40.50.40">
    <property type="match status" value="2"/>
</dbReference>
<feature type="region of interest" description="Disordered" evidence="3">
    <location>
        <begin position="140"/>
        <end position="160"/>
    </location>
</feature>
<accession>A0AA39HA04</accession>
<dbReference type="AlphaFoldDB" id="A0AA39HA04"/>
<comment type="subcellular location">
    <subcellularLocation>
        <location evidence="1">Nucleus</location>
    </subcellularLocation>
</comment>
<dbReference type="EMBL" id="JAUCMV010000004">
    <property type="protein sequence ID" value="KAK0401993.1"/>
    <property type="molecule type" value="Genomic_DNA"/>
</dbReference>
<dbReference type="PROSITE" id="PS50013">
    <property type="entry name" value="CHROMO_2"/>
    <property type="match status" value="1"/>
</dbReference>
<keyword evidence="2" id="KW-0539">Nucleus</keyword>
<dbReference type="InterPro" id="IPR000953">
    <property type="entry name" value="Chromo/chromo_shadow_dom"/>
</dbReference>
<sequence>MGKKSDVFTVESVTAKRFRADGTAEYCVKWFGYDECTWEPEQNFIQKEPIRVFEVKEQLEAARKAHKKGAVYKIQEGLEVAKIIAMDKNERRKTGDQLLLLVEYTSDGGVELVPSDIVNEKHPELVYKFLCQRAPTGQYVDTADVTESESDEKKRTKKKK</sequence>
<evidence type="ECO:0000313" key="6">
    <source>
        <dbReference type="Proteomes" id="UP001175271"/>
    </source>
</evidence>
<evidence type="ECO:0000256" key="2">
    <source>
        <dbReference type="ARBA" id="ARBA00023242"/>
    </source>
</evidence>
<dbReference type="GO" id="GO:0005634">
    <property type="term" value="C:nucleus"/>
    <property type="evidence" value="ECO:0007669"/>
    <property type="project" value="UniProtKB-SubCell"/>
</dbReference>
<dbReference type="InterPro" id="IPR016197">
    <property type="entry name" value="Chromo-like_dom_sf"/>
</dbReference>
<dbReference type="InterPro" id="IPR051219">
    <property type="entry name" value="Heterochromatin_chromo-domain"/>
</dbReference>
<dbReference type="PANTHER" id="PTHR22812">
    <property type="entry name" value="CHROMOBOX PROTEIN"/>
    <property type="match status" value="1"/>
</dbReference>
<evidence type="ECO:0000259" key="4">
    <source>
        <dbReference type="PROSITE" id="PS50013"/>
    </source>
</evidence>
<dbReference type="InterPro" id="IPR023780">
    <property type="entry name" value="Chromo_domain"/>
</dbReference>
<gene>
    <name evidence="5" type="ORF">QR680_016083</name>
</gene>
<dbReference type="SUPFAM" id="SSF54160">
    <property type="entry name" value="Chromo domain-like"/>
    <property type="match status" value="2"/>
</dbReference>
<protein>
    <recommendedName>
        <fullName evidence="4">Chromo domain-containing protein</fullName>
    </recommendedName>
</protein>